<dbReference type="Proteomes" id="UP000029386">
    <property type="component" value="Unassembled WGS sequence"/>
</dbReference>
<dbReference type="AlphaFoldDB" id="A0A087RLN5"/>
<dbReference type="STRING" id="1502291.AAA799D11_01749"/>
<sequence length="476" mass="56040">MSFNEIANLLVKDLVKEEISFEKLEKILEDIDQGHSFFKHWIKDRQNFQKLKANSDFHGHITDSNWGWLENHTFPITLEILNKVLTPGGEVAIRSFGGEKRDLLVYHAICPELENFVSLIVWVDTKSSMNAWMQISDLVAKKDDQRVLQFSHKCGILLPNRIHPSHDQESTLVSKEFYKSLYDWRFTPYLFDDAKTIVSHNSPLNFRRIVLNEWDENTSLAEIRTTIGRLIQIKKNSIEVLIPSLVGKPLNRIFLIDEKLKEKLKEKLQENSLYYFQIFKVAGSENMETHVRNISDASSVDIVGMFLAYSTYLLHLGNKRLKVLTAGKFEKLFKLFYNQSARFCERNNSELDAMNHLDWKTIQFGFTDSFTKWIGTDLYVVPALLRRFLSKFESETEDTIIQKFDESLSSENHACFTDIPYNSQDNRMFSRLEKGKINKMYDYINFLINEKRFILKIGQNFRPHQRDEHFFWLQKQ</sequence>
<dbReference type="EMBL" id="JOSY01000077">
    <property type="protein sequence ID" value="KFM14389.1"/>
    <property type="molecule type" value="Genomic_DNA"/>
</dbReference>
<reference evidence="1 2" key="1">
    <citation type="submission" date="2014-06" db="EMBL/GenBank/DDBJ databases">
        <authorList>
            <person name="Ngugi D.K."/>
            <person name="Blom J."/>
            <person name="Alam I."/>
            <person name="Rashid M."/>
            <person name="Baalawi W."/>
            <person name="Zhang G."/>
            <person name="Hikmawan T."/>
            <person name="Guan Y."/>
            <person name="Antunes A."/>
            <person name="Siam R."/>
            <person name="El-Dorry H."/>
            <person name="Bajic V."/>
            <person name="Stingl U."/>
        </authorList>
    </citation>
    <scope>NUCLEOTIDE SEQUENCE [LARGE SCALE GENOMIC DNA]</scope>
    <source>
        <strain evidence="1">SCGC AAA799-D11</strain>
    </source>
</reference>
<gene>
    <name evidence="1" type="ORF">AAA799D11_01749</name>
</gene>
<proteinExistence type="predicted"/>
<accession>A0A087RLN5</accession>
<keyword evidence="2" id="KW-1185">Reference proteome</keyword>
<protein>
    <submittedName>
        <fullName evidence="1">Uncharacterized protein</fullName>
    </submittedName>
</protein>
<evidence type="ECO:0000313" key="1">
    <source>
        <dbReference type="EMBL" id="KFM14389.1"/>
    </source>
</evidence>
<name>A0A087RLN5_9ARCH</name>
<comment type="caution">
    <text evidence="1">The sequence shown here is derived from an EMBL/GenBank/DDBJ whole genome shotgun (WGS) entry which is preliminary data.</text>
</comment>
<evidence type="ECO:0000313" key="2">
    <source>
        <dbReference type="Proteomes" id="UP000029386"/>
    </source>
</evidence>
<organism evidence="1 2">
    <name type="scientific">Marine Group I thaumarchaeote SCGC AAA799-D11</name>
    <dbReference type="NCBI Taxonomy" id="1502291"/>
    <lineage>
        <taxon>Archaea</taxon>
        <taxon>Nitrososphaerota</taxon>
        <taxon>Marine Group I</taxon>
    </lineage>
</organism>